<protein>
    <submittedName>
        <fullName evidence="1">Uncharacterized protein</fullName>
    </submittedName>
</protein>
<evidence type="ECO:0000313" key="2">
    <source>
        <dbReference type="Proteomes" id="UP000813215"/>
    </source>
</evidence>
<dbReference type="AlphaFoldDB" id="A0A9E3LUV5"/>
<reference evidence="1" key="2">
    <citation type="journal article" date="2022" name="Microbiol. Resour. Announc.">
        <title>Metagenome Sequencing to Explore Phylogenomics of Terrestrial Cyanobacteria.</title>
        <authorList>
            <person name="Ward R.D."/>
            <person name="Stajich J.E."/>
            <person name="Johansen J.R."/>
            <person name="Huntemann M."/>
            <person name="Clum A."/>
            <person name="Foster B."/>
            <person name="Foster B."/>
            <person name="Roux S."/>
            <person name="Palaniappan K."/>
            <person name="Varghese N."/>
            <person name="Mukherjee S."/>
            <person name="Reddy T.B.K."/>
            <person name="Daum C."/>
            <person name="Copeland A."/>
            <person name="Chen I.A."/>
            <person name="Ivanova N.N."/>
            <person name="Kyrpides N.C."/>
            <person name="Shapiro N."/>
            <person name="Eloe-Fadrosh E.A."/>
            <person name="Pietrasiak N."/>
        </authorList>
    </citation>
    <scope>NUCLEOTIDE SEQUENCE</scope>
    <source>
        <strain evidence="1">HA4357-MV3</strain>
    </source>
</reference>
<proteinExistence type="predicted"/>
<dbReference type="EMBL" id="JAHHHW010000119">
    <property type="protein sequence ID" value="MBW4434008.1"/>
    <property type="molecule type" value="Genomic_DNA"/>
</dbReference>
<evidence type="ECO:0000313" key="1">
    <source>
        <dbReference type="EMBL" id="MBW4434008.1"/>
    </source>
</evidence>
<gene>
    <name evidence="1" type="ORF">KME28_20415</name>
</gene>
<sequence>MEVAFGKVGDISVDSPDWFMWLAGQKSFRAIESSGECTFTKSNGYWLAKKCVGGRRRQMNIGANAKVTRAAIREACHNLNLSDAGWYEFLVCLKKAKEVVVKTQVHHENENFLAAVKNLERIQALAQSRGEDLIARELKEAIKEVQQLKPPVG</sequence>
<organism evidence="1 2">
    <name type="scientific">Pelatocladus maniniholoensis HA4357-MV3</name>
    <dbReference type="NCBI Taxonomy" id="1117104"/>
    <lineage>
        <taxon>Bacteria</taxon>
        <taxon>Bacillati</taxon>
        <taxon>Cyanobacteriota</taxon>
        <taxon>Cyanophyceae</taxon>
        <taxon>Nostocales</taxon>
        <taxon>Nostocaceae</taxon>
        <taxon>Pelatocladus</taxon>
    </lineage>
</organism>
<dbReference type="Proteomes" id="UP000813215">
    <property type="component" value="Unassembled WGS sequence"/>
</dbReference>
<comment type="caution">
    <text evidence="1">The sequence shown here is derived from an EMBL/GenBank/DDBJ whole genome shotgun (WGS) entry which is preliminary data.</text>
</comment>
<reference evidence="1" key="1">
    <citation type="submission" date="2021-05" db="EMBL/GenBank/DDBJ databases">
        <authorList>
            <person name="Pietrasiak N."/>
            <person name="Ward R."/>
            <person name="Stajich J.E."/>
            <person name="Kurbessoian T."/>
        </authorList>
    </citation>
    <scope>NUCLEOTIDE SEQUENCE</scope>
    <source>
        <strain evidence="1">HA4357-MV3</strain>
    </source>
</reference>
<name>A0A9E3LUV5_9NOST</name>
<accession>A0A9E3LUV5</accession>